<dbReference type="InterPro" id="IPR046059">
    <property type="entry name" value="DUF6017"/>
</dbReference>
<accession>A0A645G6W3</accession>
<dbReference type="AlphaFoldDB" id="A0A645G6W3"/>
<comment type="caution">
    <text evidence="2">The sequence shown here is derived from an EMBL/GenBank/DDBJ whole genome shotgun (WGS) entry which is preliminary data.</text>
</comment>
<protein>
    <recommendedName>
        <fullName evidence="1">DUF6017 domain-containing protein</fullName>
    </recommendedName>
</protein>
<organism evidence="2">
    <name type="scientific">bioreactor metagenome</name>
    <dbReference type="NCBI Taxonomy" id="1076179"/>
    <lineage>
        <taxon>unclassified sequences</taxon>
        <taxon>metagenomes</taxon>
        <taxon>ecological metagenomes</taxon>
    </lineage>
</organism>
<feature type="domain" description="DUF6017" evidence="1">
    <location>
        <begin position="1"/>
        <end position="79"/>
    </location>
</feature>
<proteinExistence type="predicted"/>
<name>A0A645G6W3_9ZZZZ</name>
<reference evidence="2" key="1">
    <citation type="submission" date="2019-08" db="EMBL/GenBank/DDBJ databases">
        <authorList>
            <person name="Kucharzyk K."/>
            <person name="Murdoch R.W."/>
            <person name="Higgins S."/>
            <person name="Loffler F."/>
        </authorList>
    </citation>
    <scope>NUCLEOTIDE SEQUENCE</scope>
</reference>
<gene>
    <name evidence="2" type="ORF">SDC9_167227</name>
</gene>
<evidence type="ECO:0000259" key="1">
    <source>
        <dbReference type="Pfam" id="PF19481"/>
    </source>
</evidence>
<dbReference type="Pfam" id="PF19481">
    <property type="entry name" value="DUF6017"/>
    <property type="match status" value="1"/>
</dbReference>
<evidence type="ECO:0000313" key="2">
    <source>
        <dbReference type="EMBL" id="MPN19854.1"/>
    </source>
</evidence>
<sequence length="87" mass="9811">METLCSTKPTICVSGDDFPAALVKEKLLKLDSQHIDYVFECLDKNTTYVRNIKKYLLATLFNAPSTIESYYSALVNHDLYGDGSRGR</sequence>
<dbReference type="EMBL" id="VSSQ01067468">
    <property type="protein sequence ID" value="MPN19854.1"/>
    <property type="molecule type" value="Genomic_DNA"/>
</dbReference>